<feature type="compositionally biased region" description="Basic and acidic residues" evidence="1">
    <location>
        <begin position="253"/>
        <end position="274"/>
    </location>
</feature>
<dbReference type="AlphaFoldDB" id="A0A7K1J508"/>
<feature type="region of interest" description="Disordered" evidence="1">
    <location>
        <begin position="253"/>
        <end position="344"/>
    </location>
</feature>
<organism evidence="3 4">
    <name type="scientific">Bifidobacterium canis</name>
    <dbReference type="NCBI Taxonomy" id="2610880"/>
    <lineage>
        <taxon>Bacteria</taxon>
        <taxon>Bacillati</taxon>
        <taxon>Actinomycetota</taxon>
        <taxon>Actinomycetes</taxon>
        <taxon>Bifidobacteriales</taxon>
        <taxon>Bifidobacteriaceae</taxon>
        <taxon>Bifidobacterium</taxon>
    </lineage>
</organism>
<comment type="caution">
    <text evidence="3">The sequence shown here is derived from an EMBL/GenBank/DDBJ whole genome shotgun (WGS) entry which is preliminary data.</text>
</comment>
<keyword evidence="2" id="KW-1133">Transmembrane helix</keyword>
<dbReference type="Gene3D" id="3.10.310.50">
    <property type="match status" value="1"/>
</dbReference>
<evidence type="ECO:0000313" key="4">
    <source>
        <dbReference type="Proteomes" id="UP000487882"/>
    </source>
</evidence>
<keyword evidence="2" id="KW-0812">Transmembrane</keyword>
<reference evidence="3 4" key="1">
    <citation type="submission" date="2019-09" db="EMBL/GenBank/DDBJ databases">
        <title>Bifidobacterium canis sp. nov., isolated from the digestive tract of German Shepherd dog puppy.</title>
        <authorList>
            <person name="Bunesova V."/>
        </authorList>
    </citation>
    <scope>NUCLEOTIDE SEQUENCE [LARGE SCALE GENOMIC DNA]</scope>
    <source>
        <strain evidence="3 4">GSD1FS</strain>
    </source>
</reference>
<feature type="compositionally biased region" description="Low complexity" evidence="1">
    <location>
        <begin position="53"/>
        <end position="71"/>
    </location>
</feature>
<feature type="compositionally biased region" description="Basic and acidic residues" evidence="1">
    <location>
        <begin position="311"/>
        <end position="320"/>
    </location>
</feature>
<dbReference type="EMBL" id="WNLP01000004">
    <property type="protein sequence ID" value="MUH59734.1"/>
    <property type="molecule type" value="Genomic_DNA"/>
</dbReference>
<feature type="compositionally biased region" description="Basic residues" evidence="1">
    <location>
        <begin position="326"/>
        <end position="344"/>
    </location>
</feature>
<proteinExistence type="predicted"/>
<accession>A0A7K1J508</accession>
<protein>
    <recommendedName>
        <fullName evidence="5">TPM domain-containing protein</fullName>
    </recommendedName>
</protein>
<evidence type="ECO:0000256" key="1">
    <source>
        <dbReference type="SAM" id="MobiDB-lite"/>
    </source>
</evidence>
<name>A0A7K1J508_9BIFI</name>
<keyword evidence="4" id="KW-1185">Reference proteome</keyword>
<feature type="transmembrane region" description="Helical" evidence="2">
    <location>
        <begin position="224"/>
        <end position="247"/>
    </location>
</feature>
<dbReference type="Proteomes" id="UP000487882">
    <property type="component" value="Unassembled WGS sequence"/>
</dbReference>
<sequence>MTKRSEWKAQSRLVVGGTLHNRHTVDNRIIAVVLAFVLTVALACMMPLQALADESPSPSASTSQSSQSSTDAQEEETEAQLDSSQYITDPQNLLGDNLTKVIDAINTTKQDTGVTVRLLYLESFNTKEQPEKWAANLLESLNPAANTVMLAVASHDGNLVVVVSPNSDEWLRRQSTVDQLSEAASKPLLEQKSGQDPNWSQSAIDMMEAVRSAKSTSTTSKVSIVSIIIMAVVLVALIVVVIVMIFVRRKREVDNDSKQAEKSAEHAQADEKAPETNIPTTITQTTDDASADNSDEDENSDGGGADNDNGDDTKSDDTKPEPSPTPRRRHASHARKKGLFKRPN</sequence>
<evidence type="ECO:0000313" key="3">
    <source>
        <dbReference type="EMBL" id="MUH59734.1"/>
    </source>
</evidence>
<feature type="compositionally biased region" description="Low complexity" evidence="1">
    <location>
        <begin position="276"/>
        <end position="288"/>
    </location>
</feature>
<keyword evidence="2" id="KW-0472">Membrane</keyword>
<evidence type="ECO:0000256" key="2">
    <source>
        <dbReference type="SAM" id="Phobius"/>
    </source>
</evidence>
<feature type="region of interest" description="Disordered" evidence="1">
    <location>
        <begin position="53"/>
        <end position="86"/>
    </location>
</feature>
<feature type="compositionally biased region" description="Acidic residues" evidence="1">
    <location>
        <begin position="289"/>
        <end position="300"/>
    </location>
</feature>
<evidence type="ECO:0008006" key="5">
    <source>
        <dbReference type="Google" id="ProtNLM"/>
    </source>
</evidence>
<gene>
    <name evidence="3" type="ORF">GSD1FS_1075</name>
</gene>